<keyword evidence="10 13" id="KW-0326">Glycosidase</keyword>
<evidence type="ECO:0000256" key="13">
    <source>
        <dbReference type="RuleBase" id="RU361198"/>
    </source>
</evidence>
<evidence type="ECO:0000256" key="4">
    <source>
        <dbReference type="ARBA" id="ARBA00022651"/>
    </source>
</evidence>
<keyword evidence="8 15" id="KW-0472">Membrane</keyword>
<feature type="chain" id="PRO_5020681419" description="Alpha-glucuronidase" evidence="16">
    <location>
        <begin position="16"/>
        <end position="1134"/>
    </location>
</feature>
<dbReference type="Proteomes" id="UP000308953">
    <property type="component" value="Unassembled WGS sequence"/>
</dbReference>
<dbReference type="InterPro" id="IPR006603">
    <property type="entry name" value="PQ-loop_rpt"/>
</dbReference>
<dbReference type="Gene3D" id="3.20.20.80">
    <property type="entry name" value="Glycosidases"/>
    <property type="match status" value="1"/>
</dbReference>
<name>A0A4S9DU37_AURPU</name>
<dbReference type="PANTHER" id="PTHR39207">
    <property type="entry name" value="ALPHA-GLUCURONIDASE A"/>
    <property type="match status" value="1"/>
</dbReference>
<comment type="caution">
    <text evidence="20">The sequence shown here is derived from an EMBL/GenBank/DDBJ whole genome shotgun (WGS) entry which is preliminary data.</text>
</comment>
<dbReference type="PANTHER" id="PTHR39207:SF1">
    <property type="entry name" value="ALPHA-GLUCURONIDASE A"/>
    <property type="match status" value="1"/>
</dbReference>
<keyword evidence="5 15" id="KW-0812">Transmembrane</keyword>
<dbReference type="GO" id="GO:0046559">
    <property type="term" value="F:alpha-glucuronidase activity"/>
    <property type="evidence" value="ECO:0007669"/>
    <property type="project" value="UniProtKB-EC"/>
</dbReference>
<evidence type="ECO:0000259" key="18">
    <source>
        <dbReference type="Pfam" id="PF07477"/>
    </source>
</evidence>
<evidence type="ECO:0000256" key="14">
    <source>
        <dbReference type="SAM" id="MobiDB-lite"/>
    </source>
</evidence>
<dbReference type="InterPro" id="IPR011099">
    <property type="entry name" value="Glyco_hydro_67_C"/>
</dbReference>
<evidence type="ECO:0000313" key="20">
    <source>
        <dbReference type="EMBL" id="THX24741.1"/>
    </source>
</evidence>
<dbReference type="Pfam" id="PF04193">
    <property type="entry name" value="PQ-loop"/>
    <property type="match status" value="2"/>
</dbReference>
<dbReference type="GO" id="GO:0016020">
    <property type="term" value="C:membrane"/>
    <property type="evidence" value="ECO:0007669"/>
    <property type="project" value="UniProtKB-SubCell"/>
</dbReference>
<evidence type="ECO:0000313" key="21">
    <source>
        <dbReference type="Proteomes" id="UP000308953"/>
    </source>
</evidence>
<dbReference type="EMBL" id="QZAV01000508">
    <property type="protein sequence ID" value="THX24741.1"/>
    <property type="molecule type" value="Genomic_DNA"/>
</dbReference>
<feature type="transmembrane region" description="Helical" evidence="15">
    <location>
        <begin position="898"/>
        <end position="922"/>
    </location>
</feature>
<dbReference type="InterPro" id="IPR017853">
    <property type="entry name" value="GH"/>
</dbReference>
<gene>
    <name evidence="13" type="primary">aguA</name>
    <name evidence="20" type="ORF">D6D10_10070</name>
</gene>
<evidence type="ECO:0000256" key="16">
    <source>
        <dbReference type="SAM" id="SignalP"/>
    </source>
</evidence>
<dbReference type="EC" id="3.2.1.139" evidence="3 13"/>
<feature type="transmembrane region" description="Helical" evidence="15">
    <location>
        <begin position="868"/>
        <end position="886"/>
    </location>
</feature>
<evidence type="ECO:0000256" key="12">
    <source>
        <dbReference type="ARBA" id="ARBA00048838"/>
    </source>
</evidence>
<dbReference type="SUPFAM" id="SSF51445">
    <property type="entry name" value="(Trans)glycosidases"/>
    <property type="match status" value="1"/>
</dbReference>
<feature type="domain" description="Alpha glucuronidase N-terminal" evidence="17">
    <location>
        <begin position="21"/>
        <end position="134"/>
    </location>
</feature>
<organism evidence="20 21">
    <name type="scientific">Aureobasidium pullulans</name>
    <name type="common">Black yeast</name>
    <name type="synonym">Pullularia pullulans</name>
    <dbReference type="NCBI Taxonomy" id="5580"/>
    <lineage>
        <taxon>Eukaryota</taxon>
        <taxon>Fungi</taxon>
        <taxon>Dikarya</taxon>
        <taxon>Ascomycota</taxon>
        <taxon>Pezizomycotina</taxon>
        <taxon>Dothideomycetes</taxon>
        <taxon>Dothideomycetidae</taxon>
        <taxon>Dothideales</taxon>
        <taxon>Saccotheciaceae</taxon>
        <taxon>Aureobasidium</taxon>
    </lineage>
</organism>
<dbReference type="InterPro" id="IPR037054">
    <property type="entry name" value="A-glucoronidase_C_sf"/>
</dbReference>
<evidence type="ECO:0000256" key="7">
    <source>
        <dbReference type="ARBA" id="ARBA00022989"/>
    </source>
</evidence>
<dbReference type="GO" id="GO:0045493">
    <property type="term" value="P:xylan catabolic process"/>
    <property type="evidence" value="ECO:0007669"/>
    <property type="project" value="UniProtKB-KW"/>
</dbReference>
<accession>A0A4S9DU37</accession>
<evidence type="ECO:0000256" key="11">
    <source>
        <dbReference type="ARBA" id="ARBA00023326"/>
    </source>
</evidence>
<evidence type="ECO:0000256" key="1">
    <source>
        <dbReference type="ARBA" id="ARBA00004141"/>
    </source>
</evidence>
<dbReference type="InterPro" id="IPR029018">
    <property type="entry name" value="Hex-like_dom2"/>
</dbReference>
<feature type="transmembrane region" description="Helical" evidence="15">
    <location>
        <begin position="1052"/>
        <end position="1074"/>
    </location>
</feature>
<dbReference type="SUPFAM" id="SSF55545">
    <property type="entry name" value="beta-N-acetylhexosaminidase-like domain"/>
    <property type="match status" value="1"/>
</dbReference>
<keyword evidence="9 13" id="KW-0119">Carbohydrate metabolism</keyword>
<evidence type="ECO:0000256" key="3">
    <source>
        <dbReference type="ARBA" id="ARBA00012271"/>
    </source>
</evidence>
<feature type="transmembrane region" description="Helical" evidence="15">
    <location>
        <begin position="942"/>
        <end position="968"/>
    </location>
</feature>
<feature type="transmembrane region" description="Helical" evidence="15">
    <location>
        <begin position="1020"/>
        <end position="1040"/>
    </location>
</feature>
<dbReference type="Gene3D" id="3.30.379.10">
    <property type="entry name" value="Chitobiase/beta-hexosaminidase domain 2-like"/>
    <property type="match status" value="1"/>
</dbReference>
<sequence>MRILSYLAFIGLAFAEDGLSGWLRYAPLPSSVSWPYIPHNIVVLNTTKTSPVYTAGQELQRGIQSILGQDCHVSSDSTHESIIVGTLDAYVNAYGNLSQTVDLKEDGFWLSTEGNTVQILGQNERGALYGAFEYLSMLAQGNFSSVAYASNPDAPIRWVNQWDNLDGSIERGFGGASIFFANGSIVDDLTRVAEYARLLASVGINAIVVNNVNANSTILTPDNINGLGRIADTMRPYGVQIGLSLYFASPTQGIKGQANLTTFDPLDSEVVTWWTNVTSQIYDVIPDMAGYLVKANSEGQPGPITYNRTLAEGANLFAKAVQPYGGIVMFRAFVYNQLNESDWKADRANAAVDFFKPLDGEFDDNVVVQIKYGPIDFQVREPASPLFANLRNTSMAVELQVSQEYLGQQTHLVYLPPLWETVLDFDMRVDNETSLVRDILAGRTFERSLGGYAAVVNVGTNQTWLGSHLSMANFYAYGKLAWDPTQDTTMIHEDWTRLTFGLDQDVIDTITQMAVESWPAYENYSGNLGIQTLTDILYTHFGPNPQSQDNNGWGQWARAGHDTIGMDRTVSNGTGFSGTYPPQIAAMYENISTTPDDLLLWFHHVPYTQHLKSGKTVIQHFYDAHYAGAETAQTFAARWQSLRGKIDDQRFNEQLYRLQYQAGHSIVWRDAIVDFYHNSSGIADDHNRVGNHPWRIEAEDMDLNGYKIYTVNPFETASNQHAVITSSNSTVGSISTTLSFPSGKYSIGVNFYDLYGGKSRFEIRVGNVTVGMWKGDSEDYLGHTPSIYLDGHSARRITFGDVEVREGDLLEIHLMKFKLRKALPCVAFDDTLRIPLDSGLSSSSPSTHLSSTMTADPYCEHLASPNPWVLGLSVQLVIGILVSYIPQHVKIIRHGTSAGLSPWWVLLGTISSIAALANILVLPASQHDMACCREISGTACGAALLGVVQIGVQWVCFMTIMVLFLVFFPRDAFAQTPPEHLSPDTPRKRDAVIVGVVSLVSLLTVGLISTIFLFRLPGHLLSWANFLGILAAILSSVQYIPQLYTTWKVKQVLSLSIATMVIQVPGAFLFAFSLWLRVGWEGWSTWFVYCVTGVLQGALLVMAITFYKKEKDGQAGRHEATETDPLLEQSGSHN</sequence>
<feature type="domain" description="Glycosyl hydrolase family 67 C-terminal" evidence="18">
    <location>
        <begin position="466"/>
        <end position="688"/>
    </location>
</feature>
<evidence type="ECO:0000256" key="2">
    <source>
        <dbReference type="ARBA" id="ARBA00008833"/>
    </source>
</evidence>
<evidence type="ECO:0000259" key="19">
    <source>
        <dbReference type="Pfam" id="PF07488"/>
    </source>
</evidence>
<comment type="subcellular location">
    <subcellularLocation>
        <location evidence="1">Membrane</location>
        <topology evidence="1">Multi-pass membrane protein</topology>
    </subcellularLocation>
    <subcellularLocation>
        <location evidence="13">Secreted</location>
    </subcellularLocation>
</comment>
<dbReference type="Gene3D" id="1.20.1280.290">
    <property type="match status" value="1"/>
</dbReference>
<dbReference type="CDD" id="cd02795">
    <property type="entry name" value="CBM6-CBM35-CBM36_like"/>
    <property type="match status" value="1"/>
</dbReference>
<dbReference type="Pfam" id="PF07477">
    <property type="entry name" value="Glyco_hydro_67C"/>
    <property type="match status" value="1"/>
</dbReference>
<evidence type="ECO:0000256" key="15">
    <source>
        <dbReference type="SAM" id="Phobius"/>
    </source>
</evidence>
<evidence type="ECO:0000256" key="5">
    <source>
        <dbReference type="ARBA" id="ARBA00022692"/>
    </source>
</evidence>
<evidence type="ECO:0000256" key="8">
    <source>
        <dbReference type="ARBA" id="ARBA00023136"/>
    </source>
</evidence>
<comment type="function">
    <text evidence="13">Alpha-glucuronidase involved in the hydrolysis of xylan, a major structural heterogeneous polysaccharide found in plant biomass representing the second most abundant polysaccharide in the biosphere, after cellulose. Releases 4-O-methylglucuronic acid from xylan.</text>
</comment>
<dbReference type="InterPro" id="IPR011100">
    <property type="entry name" value="Glyco_hydro_67_cat"/>
</dbReference>
<dbReference type="SMART" id="SM00679">
    <property type="entry name" value="CTNS"/>
    <property type="match status" value="2"/>
</dbReference>
<dbReference type="Gene3D" id="3.90.1330.10">
    <property type="entry name" value="Alpha-glucuronidase, C-terminal domain"/>
    <property type="match status" value="1"/>
</dbReference>
<reference evidence="20 21" key="1">
    <citation type="submission" date="2018-10" db="EMBL/GenBank/DDBJ databases">
        <title>Fifty Aureobasidium pullulans genomes reveal a recombining polyextremotolerant generalist.</title>
        <authorList>
            <person name="Gostincar C."/>
            <person name="Turk M."/>
            <person name="Zajc J."/>
            <person name="Gunde-Cimerman N."/>
        </authorList>
    </citation>
    <scope>NUCLEOTIDE SEQUENCE [LARGE SCALE GENOMIC DNA]</scope>
    <source>
        <strain evidence="20 21">EXF-9785</strain>
    </source>
</reference>
<dbReference type="Pfam" id="PF03648">
    <property type="entry name" value="Glyco_hydro_67N"/>
    <property type="match status" value="1"/>
</dbReference>
<feature type="region of interest" description="Disordered" evidence="14">
    <location>
        <begin position="1115"/>
        <end position="1134"/>
    </location>
</feature>
<comment type="catalytic activity">
    <reaction evidence="12 13">
        <text>an alpha-D-glucuronoside + H2O = D-glucuronate + an alcohol</text>
        <dbReference type="Rhea" id="RHEA:20005"/>
        <dbReference type="ChEBI" id="CHEBI:15377"/>
        <dbReference type="ChEBI" id="CHEBI:30879"/>
        <dbReference type="ChEBI" id="CHEBI:58720"/>
        <dbReference type="ChEBI" id="CHEBI:58899"/>
        <dbReference type="EC" id="3.2.1.139"/>
    </reaction>
</comment>
<feature type="transmembrane region" description="Helical" evidence="15">
    <location>
        <begin position="1086"/>
        <end position="1107"/>
    </location>
</feature>
<keyword evidence="11 13" id="KW-0624">Polysaccharide degradation</keyword>
<keyword evidence="4 13" id="KW-0858">Xylan degradation</keyword>
<keyword evidence="16" id="KW-0732">Signal</keyword>
<keyword evidence="7 15" id="KW-1133">Transmembrane helix</keyword>
<dbReference type="AlphaFoldDB" id="A0A4S9DU37"/>
<comment type="similarity">
    <text evidence="2 13">Belongs to the glycosyl hydrolase 67 family.</text>
</comment>
<feature type="signal peptide" evidence="16">
    <location>
        <begin position="1"/>
        <end position="15"/>
    </location>
</feature>
<protein>
    <recommendedName>
        <fullName evidence="3 13">Alpha-glucuronidase</fullName>
        <ecNumber evidence="3 13">3.2.1.139</ecNumber>
    </recommendedName>
</protein>
<evidence type="ECO:0000256" key="6">
    <source>
        <dbReference type="ARBA" id="ARBA00022801"/>
    </source>
</evidence>
<keyword evidence="6 13" id="KW-0378">Hydrolase</keyword>
<proteinExistence type="inferred from homology"/>
<dbReference type="GO" id="GO:0005576">
    <property type="term" value="C:extracellular region"/>
    <property type="evidence" value="ECO:0007669"/>
    <property type="project" value="UniProtKB-SubCell"/>
</dbReference>
<evidence type="ECO:0000256" key="9">
    <source>
        <dbReference type="ARBA" id="ARBA00023277"/>
    </source>
</evidence>
<evidence type="ECO:0000259" key="17">
    <source>
        <dbReference type="Pfam" id="PF03648"/>
    </source>
</evidence>
<feature type="transmembrane region" description="Helical" evidence="15">
    <location>
        <begin position="991"/>
        <end position="1014"/>
    </location>
</feature>
<dbReference type="Pfam" id="PF07488">
    <property type="entry name" value="Glyco_hydro_67M"/>
    <property type="match status" value="1"/>
</dbReference>
<feature type="domain" description="Glycosyl hydrolase family 67 catalytic" evidence="19">
    <location>
        <begin position="141"/>
        <end position="464"/>
    </location>
</feature>
<dbReference type="InterPro" id="IPR005154">
    <property type="entry name" value="Glyco_hydro_67_aGlcAse_N"/>
</dbReference>
<evidence type="ECO:0000256" key="10">
    <source>
        <dbReference type="ARBA" id="ARBA00023295"/>
    </source>
</evidence>